<protein>
    <submittedName>
        <fullName evidence="2">Uncharacterized protein</fullName>
    </submittedName>
</protein>
<dbReference type="Proteomes" id="UP000531561">
    <property type="component" value="Unassembled WGS sequence"/>
</dbReference>
<dbReference type="EMBL" id="JABFCT010000009">
    <property type="protein sequence ID" value="KAF5873088.1"/>
    <property type="molecule type" value="Genomic_DNA"/>
</dbReference>
<gene>
    <name evidence="2" type="ORF">Bfra_008365</name>
</gene>
<evidence type="ECO:0000256" key="1">
    <source>
        <dbReference type="SAM" id="MobiDB-lite"/>
    </source>
</evidence>
<evidence type="ECO:0000313" key="3">
    <source>
        <dbReference type="Proteomes" id="UP000531561"/>
    </source>
</evidence>
<evidence type="ECO:0000313" key="2">
    <source>
        <dbReference type="EMBL" id="KAF5873088.1"/>
    </source>
</evidence>
<proteinExistence type="predicted"/>
<feature type="region of interest" description="Disordered" evidence="1">
    <location>
        <begin position="234"/>
        <end position="259"/>
    </location>
</feature>
<dbReference type="GeneID" id="59262420"/>
<dbReference type="OrthoDB" id="3550947at2759"/>
<comment type="caution">
    <text evidence="2">The sequence shown here is derived from an EMBL/GenBank/DDBJ whole genome shotgun (WGS) entry which is preliminary data.</text>
</comment>
<dbReference type="RefSeq" id="XP_037192034.1">
    <property type="nucleotide sequence ID" value="XM_037338728.1"/>
</dbReference>
<sequence length="356" mass="40159">MCHYTVEACGNDHEVSKRRKYRHCSSWEEGVDSESCTYEAALKAGEVKRESVQTRVCEQCVREIIKDMKAEDEKFCKEEAVESKEERSGHKRDLVNDNMEAISKTDENKASPRNAESSNQLHIKGPIFVESVSVKKAAKELAETEDAIIKSKILLDDVGSLELQDLERKAGPSVLSHALQKITNNQANQTNTKRLANTTKKQSLRSKSYGAPNIKRVSEYKLKSIPEPDIVRQREAQEDATEAATVDNEQDAEDEVEEEELITVVKKEKAYEQENEKKEETDELDQCLVIQSGRPQAPTAARRGRSTGRGFKGSMPVNDTPTKRGRAMCVYYTDLCPRGDIILIHTTACRDAHRRK</sequence>
<dbReference type="AlphaFoldDB" id="A0A8H6AT37"/>
<reference evidence="2 3" key="1">
    <citation type="journal article" date="2020" name="Phytopathology">
        <title>A high-quality genome resource of Botrytis fragariae, a new and rapidly spreading fungal pathogen causing strawberry gray mold in the U.S.A.</title>
        <authorList>
            <person name="Wu Y."/>
            <person name="Saski C.A."/>
            <person name="Schnabel G."/>
            <person name="Xiao S."/>
            <person name="Hu M."/>
        </authorList>
    </citation>
    <scope>NUCLEOTIDE SEQUENCE [LARGE SCALE GENOMIC DNA]</scope>
    <source>
        <strain evidence="2 3">BVB16</strain>
    </source>
</reference>
<name>A0A8H6AT37_9HELO</name>
<feature type="compositionally biased region" description="Acidic residues" evidence="1">
    <location>
        <begin position="248"/>
        <end position="259"/>
    </location>
</feature>
<accession>A0A8H6AT37</accession>
<feature type="region of interest" description="Disordered" evidence="1">
    <location>
        <begin position="182"/>
        <end position="210"/>
    </location>
</feature>
<keyword evidence="3" id="KW-1185">Reference proteome</keyword>
<feature type="compositionally biased region" description="Polar residues" evidence="1">
    <location>
        <begin position="182"/>
        <end position="201"/>
    </location>
</feature>
<feature type="region of interest" description="Disordered" evidence="1">
    <location>
        <begin position="295"/>
        <end position="319"/>
    </location>
</feature>
<organism evidence="2 3">
    <name type="scientific">Botrytis fragariae</name>
    <dbReference type="NCBI Taxonomy" id="1964551"/>
    <lineage>
        <taxon>Eukaryota</taxon>
        <taxon>Fungi</taxon>
        <taxon>Dikarya</taxon>
        <taxon>Ascomycota</taxon>
        <taxon>Pezizomycotina</taxon>
        <taxon>Leotiomycetes</taxon>
        <taxon>Helotiales</taxon>
        <taxon>Sclerotiniaceae</taxon>
        <taxon>Botrytis</taxon>
    </lineage>
</organism>